<evidence type="ECO:0000256" key="1">
    <source>
        <dbReference type="ARBA" id="ARBA00004496"/>
    </source>
</evidence>
<keyword evidence="12" id="KW-1185">Reference proteome</keyword>
<dbReference type="InterPro" id="IPR043129">
    <property type="entry name" value="ATPase_NBD"/>
</dbReference>
<reference evidence="11 12" key="1">
    <citation type="submission" date="2007-08" db="EMBL/GenBank/DDBJ databases">
        <title>Complete sequence of Thermotoga lettingae TMO.</title>
        <authorList>
            <consortium name="US DOE Joint Genome Institute"/>
            <person name="Copeland A."/>
            <person name="Lucas S."/>
            <person name="Lapidus A."/>
            <person name="Barry K."/>
            <person name="Glavina del Rio T."/>
            <person name="Dalin E."/>
            <person name="Tice H."/>
            <person name="Pitluck S."/>
            <person name="Foster B."/>
            <person name="Bruce D."/>
            <person name="Schmutz J."/>
            <person name="Larimer F."/>
            <person name="Land M."/>
            <person name="Hauser L."/>
            <person name="Kyrpides N."/>
            <person name="Mikhailova N."/>
            <person name="Nelson K."/>
            <person name="Gogarten J.P."/>
            <person name="Noll K."/>
            <person name="Richardson P."/>
        </authorList>
    </citation>
    <scope>NUCLEOTIDE SEQUENCE [LARGE SCALE GENOMIC DNA]</scope>
    <source>
        <strain evidence="12">ATCC BAA-301 / DSM 14385 / NBRC 107922 / TMO</strain>
    </source>
</reference>
<organism evidence="11 12">
    <name type="scientific">Pseudothermotoga lettingae (strain ATCC BAA-301 / DSM 14385 / NBRC 107922 / TMO)</name>
    <name type="common">Thermotoga lettingae</name>
    <dbReference type="NCBI Taxonomy" id="416591"/>
    <lineage>
        <taxon>Bacteria</taxon>
        <taxon>Thermotogati</taxon>
        <taxon>Thermotogota</taxon>
        <taxon>Thermotogae</taxon>
        <taxon>Thermotogales</taxon>
        <taxon>Thermotogaceae</taxon>
        <taxon>Pseudothermotoga</taxon>
    </lineage>
</organism>
<dbReference type="InterPro" id="IPR011245">
    <property type="entry name" value="Butyrate_kin"/>
</dbReference>
<reference evidence="11 12" key="2">
    <citation type="journal article" date="2009" name="Proc. Natl. Acad. Sci. U.S.A.">
        <title>On the chimeric nature, thermophilic origin, and phylogenetic placement of the Thermotogales.</title>
        <authorList>
            <person name="Zhaxybayeva O."/>
            <person name="Swithers K.S."/>
            <person name="Lapierre P."/>
            <person name="Fournier G.P."/>
            <person name="Bickhart D.M."/>
            <person name="DeBoy R.T."/>
            <person name="Nelson K.E."/>
            <person name="Nesbo C.L."/>
            <person name="Doolittle W.F."/>
            <person name="Gogarten J.P."/>
            <person name="Noll K.M."/>
        </authorList>
    </citation>
    <scope>NUCLEOTIDE SEQUENCE [LARGE SCALE GENOMIC DNA]</scope>
    <source>
        <strain evidence="12">ATCC BAA-301 / DSM 14385 / NBRC 107922 / TMO</strain>
    </source>
</reference>
<dbReference type="EC" id="2.7.2.7" evidence="9"/>
<dbReference type="CDD" id="cd24011">
    <property type="entry name" value="ASKHA_NBD_BK"/>
    <property type="match status" value="1"/>
</dbReference>
<dbReference type="GO" id="GO:0008776">
    <property type="term" value="F:acetate kinase activity"/>
    <property type="evidence" value="ECO:0007669"/>
    <property type="project" value="TreeGrafter"/>
</dbReference>
<evidence type="ECO:0000256" key="6">
    <source>
        <dbReference type="ARBA" id="ARBA00022777"/>
    </source>
</evidence>
<dbReference type="InterPro" id="IPR023865">
    <property type="entry name" value="Aliphatic_acid_kinase_CS"/>
</dbReference>
<dbReference type="PROSITE" id="PS01075">
    <property type="entry name" value="ACETATE_KINASE_1"/>
    <property type="match status" value="1"/>
</dbReference>
<dbReference type="PRINTS" id="PR00471">
    <property type="entry name" value="ACETATEKNASE"/>
</dbReference>
<evidence type="ECO:0000256" key="9">
    <source>
        <dbReference type="HAMAP-Rule" id="MF_00542"/>
    </source>
</evidence>
<comment type="subcellular location">
    <subcellularLocation>
        <location evidence="1 9">Cytoplasm</location>
    </subcellularLocation>
</comment>
<evidence type="ECO:0000256" key="3">
    <source>
        <dbReference type="ARBA" id="ARBA00022490"/>
    </source>
</evidence>
<gene>
    <name evidence="9" type="primary">buk</name>
    <name evidence="11" type="ordered locus">Tlet_1765</name>
</gene>
<dbReference type="SUPFAM" id="SSF53067">
    <property type="entry name" value="Actin-like ATPase domain"/>
    <property type="match status" value="2"/>
</dbReference>
<dbReference type="STRING" id="416591.Tlet_1765"/>
<dbReference type="Gene3D" id="3.30.420.40">
    <property type="match status" value="2"/>
</dbReference>
<dbReference type="InterPro" id="IPR000890">
    <property type="entry name" value="Aliphatic_acid_kin_short-chain"/>
</dbReference>
<dbReference type="AlphaFoldDB" id="A8F835"/>
<dbReference type="PANTHER" id="PTHR21060">
    <property type="entry name" value="ACETATE KINASE"/>
    <property type="match status" value="1"/>
</dbReference>
<comment type="similarity">
    <text evidence="2 9 10">Belongs to the acetokinase family.</text>
</comment>
<dbReference type="HOGENOM" id="CLU_048716_0_0_0"/>
<dbReference type="EMBL" id="CP000812">
    <property type="protein sequence ID" value="ABV34319.1"/>
    <property type="molecule type" value="Genomic_DNA"/>
</dbReference>
<name>A8F835_PSELT</name>
<evidence type="ECO:0000256" key="4">
    <source>
        <dbReference type="ARBA" id="ARBA00022679"/>
    </source>
</evidence>
<sequence length="359" mass="39637">MYRILVINPGSTSTKIAVYEDEKCKLLEKVEHSLSDLEKHPNLMDQLNFRRENILMILKKHGFKVEDFDAIAARGGILPPLKSGTYIVDNRMIHYLKYDSPVSHVSNLAAIIGYELGQGKIPVYVTDPISVDEMVDEARFSGVPEIERKSFSHALNIKAVCRKVALELNADYEDLNFVVAHLGGGISVAAIRKGKIIDVNNANDEGPFSPERTGELPVGDVVRMCFSGKYTKQELKKKFVGKGGLVAYLGTNDLREALQLAKTDEKANVVVQAMAYQVGKEIGGMCAVLCGKVNAIVLTGGMAHSNEFVEMIKSYVYRFAPVFVVPGEFEMEALAFGALRVLRGYEQAKEWGVVDEQVS</sequence>
<evidence type="ECO:0000256" key="7">
    <source>
        <dbReference type="ARBA" id="ARBA00022840"/>
    </source>
</evidence>
<evidence type="ECO:0000313" key="12">
    <source>
        <dbReference type="Proteomes" id="UP000002016"/>
    </source>
</evidence>
<dbReference type="Proteomes" id="UP000002016">
    <property type="component" value="Chromosome"/>
</dbReference>
<keyword evidence="7 9" id="KW-0067">ATP-binding</keyword>
<keyword evidence="6 9" id="KW-0418">Kinase</keyword>
<dbReference type="GO" id="GO:0005524">
    <property type="term" value="F:ATP binding"/>
    <property type="evidence" value="ECO:0007669"/>
    <property type="project" value="UniProtKB-KW"/>
</dbReference>
<keyword evidence="5 9" id="KW-0547">Nucleotide-binding</keyword>
<dbReference type="HAMAP" id="MF_00542">
    <property type="entry name" value="Butyrate_kinase"/>
    <property type="match status" value="1"/>
</dbReference>
<evidence type="ECO:0000256" key="8">
    <source>
        <dbReference type="ARBA" id="ARBA00048596"/>
    </source>
</evidence>
<evidence type="ECO:0000256" key="5">
    <source>
        <dbReference type="ARBA" id="ARBA00022741"/>
    </source>
</evidence>
<dbReference type="GO" id="GO:0006083">
    <property type="term" value="P:acetate metabolic process"/>
    <property type="evidence" value="ECO:0007669"/>
    <property type="project" value="TreeGrafter"/>
</dbReference>
<dbReference type="NCBIfam" id="TIGR02707">
    <property type="entry name" value="butyr_kinase"/>
    <property type="match status" value="1"/>
</dbReference>
<keyword evidence="3 9" id="KW-0963">Cytoplasm</keyword>
<dbReference type="eggNOG" id="COG3426">
    <property type="taxonomic scope" value="Bacteria"/>
</dbReference>
<dbReference type="NCBIfam" id="NF002834">
    <property type="entry name" value="PRK03011.1-5"/>
    <property type="match status" value="1"/>
</dbReference>
<dbReference type="PANTHER" id="PTHR21060:SF20">
    <property type="entry name" value="BUTYRATE KINASE 1-RELATED"/>
    <property type="match status" value="1"/>
</dbReference>
<keyword evidence="4 9" id="KW-0808">Transferase</keyword>
<dbReference type="KEGG" id="tle:Tlet_1765"/>
<dbReference type="GO" id="GO:0005737">
    <property type="term" value="C:cytoplasm"/>
    <property type="evidence" value="ECO:0007669"/>
    <property type="project" value="UniProtKB-SubCell"/>
</dbReference>
<protein>
    <recommendedName>
        <fullName evidence="9">Probable butyrate kinase</fullName>
        <shortName evidence="9">BK</shortName>
        <ecNumber evidence="9">2.7.2.7</ecNumber>
    </recommendedName>
    <alternativeName>
        <fullName evidence="9">Branched-chain carboxylic acid kinase</fullName>
    </alternativeName>
</protein>
<dbReference type="RefSeq" id="WP_012003795.1">
    <property type="nucleotide sequence ID" value="NC_009828.1"/>
</dbReference>
<dbReference type="GO" id="GO:0047761">
    <property type="term" value="F:butyrate kinase activity"/>
    <property type="evidence" value="ECO:0007669"/>
    <property type="project" value="UniProtKB-UniRule"/>
</dbReference>
<accession>A8F835</accession>
<proteinExistence type="inferred from homology"/>
<dbReference type="PIRSF" id="PIRSF036458">
    <property type="entry name" value="Butyrate_kin"/>
    <property type="match status" value="1"/>
</dbReference>
<dbReference type="OrthoDB" id="9771859at2"/>
<evidence type="ECO:0000313" key="11">
    <source>
        <dbReference type="EMBL" id="ABV34319.1"/>
    </source>
</evidence>
<dbReference type="Pfam" id="PF00871">
    <property type="entry name" value="Acetate_kinase"/>
    <property type="match status" value="1"/>
</dbReference>
<evidence type="ECO:0000256" key="10">
    <source>
        <dbReference type="RuleBase" id="RU003835"/>
    </source>
</evidence>
<evidence type="ECO:0000256" key="2">
    <source>
        <dbReference type="ARBA" id="ARBA00008748"/>
    </source>
</evidence>
<comment type="catalytic activity">
    <reaction evidence="8 9">
        <text>butanoate + ATP = butanoyl phosphate + ADP</text>
        <dbReference type="Rhea" id="RHEA:13585"/>
        <dbReference type="ChEBI" id="CHEBI:17968"/>
        <dbReference type="ChEBI" id="CHEBI:30616"/>
        <dbReference type="ChEBI" id="CHEBI:58079"/>
        <dbReference type="ChEBI" id="CHEBI:456216"/>
        <dbReference type="EC" id="2.7.2.7"/>
    </reaction>
</comment>
<dbReference type="PROSITE" id="PS01076">
    <property type="entry name" value="ACETATE_KINASE_2"/>
    <property type="match status" value="1"/>
</dbReference>